<name>A0AAJ2R9X3_DELAC</name>
<keyword evidence="1" id="KW-0812">Transmembrane</keyword>
<proteinExistence type="predicted"/>
<keyword evidence="1" id="KW-0472">Membrane</keyword>
<comment type="caution">
    <text evidence="2">The sequence shown here is derived from an EMBL/GenBank/DDBJ whole genome shotgun (WGS) entry which is preliminary data.</text>
</comment>
<gene>
    <name evidence="2" type="ORF">SGN30_31240</name>
</gene>
<organism evidence="2 3">
    <name type="scientific">Delftia acidovorans</name>
    <name type="common">Pseudomonas acidovorans</name>
    <name type="synonym">Comamonas acidovorans</name>
    <dbReference type="NCBI Taxonomy" id="80866"/>
    <lineage>
        <taxon>Bacteria</taxon>
        <taxon>Pseudomonadati</taxon>
        <taxon>Pseudomonadota</taxon>
        <taxon>Betaproteobacteria</taxon>
        <taxon>Burkholderiales</taxon>
        <taxon>Comamonadaceae</taxon>
        <taxon>Delftia</taxon>
    </lineage>
</organism>
<feature type="transmembrane region" description="Helical" evidence="1">
    <location>
        <begin position="26"/>
        <end position="46"/>
    </location>
</feature>
<accession>A0AAJ2R9X3</accession>
<dbReference type="Proteomes" id="UP001287445">
    <property type="component" value="Unassembled WGS sequence"/>
</dbReference>
<keyword evidence="1" id="KW-1133">Transmembrane helix</keyword>
<sequence length="63" mass="6955">MKQEHYDIVVEVVNAVPGISASSITLNHAVAFTTFVFIVLQIAYLIRSQAVRINFLVFKGSST</sequence>
<dbReference type="EMBL" id="JAWWMZ010000022">
    <property type="protein sequence ID" value="MDX4957918.1"/>
    <property type="molecule type" value="Genomic_DNA"/>
</dbReference>
<evidence type="ECO:0000256" key="1">
    <source>
        <dbReference type="SAM" id="Phobius"/>
    </source>
</evidence>
<evidence type="ECO:0000313" key="3">
    <source>
        <dbReference type="Proteomes" id="UP001287445"/>
    </source>
</evidence>
<dbReference type="AlphaFoldDB" id="A0AAJ2R9X3"/>
<protein>
    <submittedName>
        <fullName evidence="2">Uncharacterized protein</fullName>
    </submittedName>
</protein>
<reference evidence="2" key="1">
    <citation type="submission" date="2023-11" db="EMBL/GenBank/DDBJ databases">
        <title>Identification and selenium tolerance of Delftia acidovorans R3-25.</title>
        <authorList>
            <person name="Zhang S."/>
            <person name="Liu Y."/>
            <person name="Guo Y."/>
        </authorList>
    </citation>
    <scope>NUCLEOTIDE SEQUENCE</scope>
    <source>
        <strain evidence="2">R3-25</strain>
    </source>
</reference>
<evidence type="ECO:0000313" key="2">
    <source>
        <dbReference type="EMBL" id="MDX4957918.1"/>
    </source>
</evidence>
<dbReference type="RefSeq" id="WP_319076983.1">
    <property type="nucleotide sequence ID" value="NZ_JAWWMZ010000022.1"/>
</dbReference>